<accession>A8ANR9</accession>
<dbReference type="GeneID" id="45138693"/>
<dbReference type="Proteomes" id="UP000008148">
    <property type="component" value="Chromosome"/>
</dbReference>
<keyword evidence="2" id="KW-1185">Reference proteome</keyword>
<name>A8ANR9_CITK8</name>
<evidence type="ECO:0000313" key="1">
    <source>
        <dbReference type="EMBL" id="ABV15132.1"/>
    </source>
</evidence>
<dbReference type="RefSeq" id="WP_012134822.1">
    <property type="nucleotide sequence ID" value="NC_009792.1"/>
</dbReference>
<dbReference type="AlphaFoldDB" id="A8ANR9"/>
<dbReference type="STRING" id="290338.CKO_04066"/>
<protein>
    <submittedName>
        <fullName evidence="1">Uncharacterized protein</fullName>
    </submittedName>
</protein>
<organism evidence="1 2">
    <name type="scientific">Citrobacter koseri (strain ATCC BAA-895 / CDC 4225-83 / SGSC4696)</name>
    <dbReference type="NCBI Taxonomy" id="290338"/>
    <lineage>
        <taxon>Bacteria</taxon>
        <taxon>Pseudomonadati</taxon>
        <taxon>Pseudomonadota</taxon>
        <taxon>Gammaproteobacteria</taxon>
        <taxon>Enterobacterales</taxon>
        <taxon>Enterobacteriaceae</taxon>
        <taxon>Citrobacter</taxon>
    </lineage>
</organism>
<reference evidence="1 2" key="1">
    <citation type="submission" date="2007-08" db="EMBL/GenBank/DDBJ databases">
        <authorList>
            <consortium name="The Citrobacter koseri Genome Sequencing Project"/>
            <person name="McClelland M."/>
            <person name="Sanderson E.K."/>
            <person name="Porwollik S."/>
            <person name="Spieth J."/>
            <person name="Clifton W.S."/>
            <person name="Latreille P."/>
            <person name="Courtney L."/>
            <person name="Wang C."/>
            <person name="Pepin K."/>
            <person name="Bhonagiri V."/>
            <person name="Nash W."/>
            <person name="Johnson M."/>
            <person name="Thiruvilangam P."/>
            <person name="Wilson R."/>
        </authorList>
    </citation>
    <scope>NUCLEOTIDE SEQUENCE [LARGE SCALE GENOMIC DNA]</scope>
    <source>
        <strain evidence="2">ATCC BAA-895 / CDC 4225-83 / SGSC4696</strain>
    </source>
</reference>
<proteinExistence type="predicted"/>
<dbReference type="EMBL" id="CP000822">
    <property type="protein sequence ID" value="ABV15132.1"/>
    <property type="molecule type" value="Genomic_DNA"/>
</dbReference>
<dbReference type="KEGG" id="cko:CKO_04066"/>
<evidence type="ECO:0000313" key="2">
    <source>
        <dbReference type="Proteomes" id="UP000008148"/>
    </source>
</evidence>
<dbReference type="HOGENOM" id="CLU_2681047_0_0_6"/>
<gene>
    <name evidence="1" type="ordered locus">CKO_04066</name>
</gene>
<sequence length="74" mass="8849">MSGHTDKQQRTSVCVRLINQWQYRRMATYKQALPVGRIRRLRRHPAKMFEHCLMALRLSGLRRHDLQASRHPAQ</sequence>